<feature type="transmembrane region" description="Helical" evidence="5">
    <location>
        <begin position="235"/>
        <end position="257"/>
    </location>
</feature>
<reference evidence="7 8" key="1">
    <citation type="submission" date="2015-09" db="EMBL/GenBank/DDBJ databases">
        <authorList>
            <consortium name="Swine Surveillance"/>
        </authorList>
    </citation>
    <scope>NUCLEOTIDE SEQUENCE [LARGE SCALE GENOMIC DNA]</scope>
    <source>
        <strain evidence="7 8">CECT 7688</strain>
    </source>
</reference>
<sequence>MLYFYKRIWKATGRVQMLLVALSLIVAALAAVPLQFQKDIINSLGPDLQMEHLLWMCAGYFAVIVVTNLFKFVLNYRSSLLGEATIRRIRTAIYDARQNTDADLPIQTESSGTVATIIAAEAEEVGRFVGQAVANPLVQVGTLVSVISFVASTQSYLGAFLVAIVVPQALIVFLLQEKVNRRVKARTLVLRRATGTISDEALSSAVAAAKSVMQDFDEIYKTRRGIFKLKLSMKFAMNVLSGIGLVGILMIGGVLMMQGRSDIGTVVAALSALDKINGPWRLLLGFYKELSAVRVKFDLIVGESLSQRA</sequence>
<keyword evidence="8" id="KW-1185">Reference proteome</keyword>
<organism evidence="7 8">
    <name type="scientific">Shimia marina</name>
    <dbReference type="NCBI Taxonomy" id="321267"/>
    <lineage>
        <taxon>Bacteria</taxon>
        <taxon>Pseudomonadati</taxon>
        <taxon>Pseudomonadota</taxon>
        <taxon>Alphaproteobacteria</taxon>
        <taxon>Rhodobacterales</taxon>
        <taxon>Roseobacteraceae</taxon>
    </lineage>
</organism>
<evidence type="ECO:0000313" key="8">
    <source>
        <dbReference type="Proteomes" id="UP000054823"/>
    </source>
</evidence>
<name>A0A0P1EPE3_9RHOB</name>
<dbReference type="AlphaFoldDB" id="A0A0P1EPE3"/>
<dbReference type="CDD" id="cd07346">
    <property type="entry name" value="ABC_6TM_exporters"/>
    <property type="match status" value="1"/>
</dbReference>
<evidence type="ECO:0000256" key="2">
    <source>
        <dbReference type="ARBA" id="ARBA00022692"/>
    </source>
</evidence>
<protein>
    <recommendedName>
        <fullName evidence="6">ABC transmembrane type-1 domain-containing protein</fullName>
    </recommendedName>
</protein>
<gene>
    <name evidence="7" type="ORF">SHM7688_01586</name>
</gene>
<evidence type="ECO:0000259" key="6">
    <source>
        <dbReference type="PROSITE" id="PS50929"/>
    </source>
</evidence>
<accession>A0A0P1EPE3</accession>
<proteinExistence type="predicted"/>
<dbReference type="PROSITE" id="PS50929">
    <property type="entry name" value="ABC_TM1F"/>
    <property type="match status" value="1"/>
</dbReference>
<dbReference type="GO" id="GO:0005886">
    <property type="term" value="C:plasma membrane"/>
    <property type="evidence" value="ECO:0007669"/>
    <property type="project" value="UniProtKB-SubCell"/>
</dbReference>
<evidence type="ECO:0000313" key="7">
    <source>
        <dbReference type="EMBL" id="CUH52146.1"/>
    </source>
</evidence>
<dbReference type="SUPFAM" id="SSF90123">
    <property type="entry name" value="ABC transporter transmembrane region"/>
    <property type="match status" value="1"/>
</dbReference>
<evidence type="ECO:0000256" key="1">
    <source>
        <dbReference type="ARBA" id="ARBA00004651"/>
    </source>
</evidence>
<dbReference type="Proteomes" id="UP000054823">
    <property type="component" value="Unassembled WGS sequence"/>
</dbReference>
<dbReference type="OrthoDB" id="9760920at2"/>
<dbReference type="STRING" id="321267.SHM7688_01586"/>
<dbReference type="RefSeq" id="WP_058239377.1">
    <property type="nucleotide sequence ID" value="NZ_CYPW01000014.1"/>
</dbReference>
<dbReference type="Gene3D" id="1.20.1560.10">
    <property type="entry name" value="ABC transporter type 1, transmembrane domain"/>
    <property type="match status" value="1"/>
</dbReference>
<keyword evidence="3 5" id="KW-1133">Transmembrane helix</keyword>
<evidence type="ECO:0000256" key="3">
    <source>
        <dbReference type="ARBA" id="ARBA00022989"/>
    </source>
</evidence>
<dbReference type="InterPro" id="IPR036640">
    <property type="entry name" value="ABC1_TM_sf"/>
</dbReference>
<dbReference type="EMBL" id="CYPW01000014">
    <property type="protein sequence ID" value="CUH52146.1"/>
    <property type="molecule type" value="Genomic_DNA"/>
</dbReference>
<comment type="subcellular location">
    <subcellularLocation>
        <location evidence="1">Cell membrane</location>
        <topology evidence="1">Multi-pass membrane protein</topology>
    </subcellularLocation>
</comment>
<feature type="transmembrane region" description="Helical" evidence="5">
    <location>
        <begin position="156"/>
        <end position="175"/>
    </location>
</feature>
<dbReference type="Pfam" id="PF00664">
    <property type="entry name" value="ABC_membrane"/>
    <property type="match status" value="1"/>
</dbReference>
<feature type="domain" description="ABC transmembrane type-1" evidence="6">
    <location>
        <begin position="18"/>
        <end position="292"/>
    </location>
</feature>
<evidence type="ECO:0000256" key="4">
    <source>
        <dbReference type="ARBA" id="ARBA00023136"/>
    </source>
</evidence>
<evidence type="ECO:0000256" key="5">
    <source>
        <dbReference type="SAM" id="Phobius"/>
    </source>
</evidence>
<dbReference type="InterPro" id="IPR011527">
    <property type="entry name" value="ABC1_TM_dom"/>
</dbReference>
<dbReference type="GO" id="GO:0005524">
    <property type="term" value="F:ATP binding"/>
    <property type="evidence" value="ECO:0007669"/>
    <property type="project" value="InterPro"/>
</dbReference>
<feature type="transmembrane region" description="Helical" evidence="5">
    <location>
        <begin position="132"/>
        <end position="150"/>
    </location>
</feature>
<dbReference type="GO" id="GO:0140359">
    <property type="term" value="F:ABC-type transporter activity"/>
    <property type="evidence" value="ECO:0007669"/>
    <property type="project" value="InterPro"/>
</dbReference>
<feature type="transmembrane region" description="Helical" evidence="5">
    <location>
        <begin position="53"/>
        <end position="74"/>
    </location>
</feature>
<keyword evidence="4 5" id="KW-0472">Membrane</keyword>
<keyword evidence="2 5" id="KW-0812">Transmembrane</keyword>